<dbReference type="InterPro" id="IPR006759">
    <property type="entry name" value="Glyco_transf_54"/>
</dbReference>
<name>A0A6P7NML2_BETSP</name>
<evidence type="ECO:0000256" key="3">
    <source>
        <dbReference type="ARBA" id="ARBA00022679"/>
    </source>
</evidence>
<dbReference type="InterPro" id="IPR056576">
    <property type="entry name" value="MGAT4_A/B/C_C"/>
</dbReference>
<dbReference type="GO" id="GO:0005795">
    <property type="term" value="C:Golgi stack"/>
    <property type="evidence" value="ECO:0007669"/>
    <property type="project" value="TreeGrafter"/>
</dbReference>
<accession>A0A6P7NML2</accession>
<dbReference type="Pfam" id="PF04666">
    <property type="entry name" value="MGAT4_cons"/>
    <property type="match status" value="1"/>
</dbReference>
<organism evidence="7 8">
    <name type="scientific">Betta splendens</name>
    <name type="common">Siamese fighting fish</name>
    <dbReference type="NCBI Taxonomy" id="158456"/>
    <lineage>
        <taxon>Eukaryota</taxon>
        <taxon>Metazoa</taxon>
        <taxon>Chordata</taxon>
        <taxon>Craniata</taxon>
        <taxon>Vertebrata</taxon>
        <taxon>Euteleostomi</taxon>
        <taxon>Actinopterygii</taxon>
        <taxon>Neopterygii</taxon>
        <taxon>Teleostei</taxon>
        <taxon>Neoteleostei</taxon>
        <taxon>Acanthomorphata</taxon>
        <taxon>Anabantaria</taxon>
        <taxon>Anabantiformes</taxon>
        <taxon>Anabantoidei</taxon>
        <taxon>Osphronemidae</taxon>
        <taxon>Betta</taxon>
    </lineage>
</organism>
<protein>
    <submittedName>
        <fullName evidence="8">Alpha-1,3-mannosyl-glycoprotein 4-beta-N-acetylglucosaminyltransferase B-like isoform X1</fullName>
    </submittedName>
</protein>
<feature type="region of interest" description="Disordered" evidence="4">
    <location>
        <begin position="1"/>
        <end position="82"/>
    </location>
</feature>
<dbReference type="Pfam" id="PF23524">
    <property type="entry name" value="MGAT4A_C"/>
    <property type="match status" value="1"/>
</dbReference>
<evidence type="ECO:0000256" key="4">
    <source>
        <dbReference type="SAM" id="MobiDB-lite"/>
    </source>
</evidence>
<dbReference type="GO" id="GO:0005793">
    <property type="term" value="C:endoplasmic reticulum-Golgi intermediate compartment"/>
    <property type="evidence" value="ECO:0007669"/>
    <property type="project" value="TreeGrafter"/>
</dbReference>
<evidence type="ECO:0000259" key="5">
    <source>
        <dbReference type="Pfam" id="PF04666"/>
    </source>
</evidence>
<dbReference type="InParanoid" id="A0A6P7NML2"/>
<dbReference type="RefSeq" id="XP_029021067.1">
    <property type="nucleotide sequence ID" value="XM_029165234.2"/>
</dbReference>
<feature type="domain" description="MGAT4 A/B/C C-terminal" evidence="6">
    <location>
        <begin position="410"/>
        <end position="541"/>
    </location>
</feature>
<keyword evidence="3" id="KW-0808">Transferase</keyword>
<keyword evidence="2" id="KW-0328">Glycosyltransferase</keyword>
<evidence type="ECO:0000259" key="6">
    <source>
        <dbReference type="Pfam" id="PF23524"/>
    </source>
</evidence>
<dbReference type="KEGG" id="bspl:114864394"/>
<gene>
    <name evidence="8" type="primary">LOC114864394</name>
</gene>
<dbReference type="PANTHER" id="PTHR12062:SF27">
    <property type="entry name" value="ALPHA-1,3-MANNOSYL-GLYCOPROTEIN 4-BETA-N-ACETYLGLUCOSAMINYLTRANSFERASE B"/>
    <property type="match status" value="1"/>
</dbReference>
<dbReference type="GO" id="GO:0008375">
    <property type="term" value="F:acetylglucosaminyltransferase activity"/>
    <property type="evidence" value="ECO:0007669"/>
    <property type="project" value="TreeGrafter"/>
</dbReference>
<comment type="pathway">
    <text evidence="1">Protein modification; protein glycosylation.</text>
</comment>
<dbReference type="PANTHER" id="PTHR12062">
    <property type="entry name" value="N-ACETYLGLUCOSAMINYLTRANSFERASE VI"/>
    <property type="match status" value="1"/>
</dbReference>
<dbReference type="OrthoDB" id="2016523at2759"/>
<keyword evidence="7" id="KW-1185">Reference proteome</keyword>
<dbReference type="InterPro" id="IPR057279">
    <property type="entry name" value="MGAT4"/>
</dbReference>
<dbReference type="GO" id="GO:0006487">
    <property type="term" value="P:protein N-linked glycosylation"/>
    <property type="evidence" value="ECO:0007669"/>
    <property type="project" value="TreeGrafter"/>
</dbReference>
<dbReference type="GeneID" id="114864394"/>
<evidence type="ECO:0000313" key="7">
    <source>
        <dbReference type="Proteomes" id="UP000515150"/>
    </source>
</evidence>
<evidence type="ECO:0000256" key="2">
    <source>
        <dbReference type="ARBA" id="ARBA00022676"/>
    </source>
</evidence>
<reference evidence="8" key="1">
    <citation type="submission" date="2025-08" db="UniProtKB">
        <authorList>
            <consortium name="RefSeq"/>
        </authorList>
    </citation>
    <scope>IDENTIFICATION</scope>
</reference>
<dbReference type="AlphaFoldDB" id="A0A6P7NML2"/>
<feature type="compositionally biased region" description="Basic and acidic residues" evidence="4">
    <location>
        <begin position="69"/>
        <end position="80"/>
    </location>
</feature>
<proteinExistence type="predicted"/>
<sequence>MQWRGTITAPAPSEENYSSHGSGRRTRLHRAEGSGTTANVPPAPRRHATLNKTLSNPSHRHLATTGRPGRRETQEREDPKCTTQHSRIINIKGLFQYNKNSLHGRIQFNTERLRGESTFLLPNIYSYMPHLQRHPGSLVPNIAVGQGRRGVSIVLGIPTVKRDKQSYLVNTLSSLLYSLSLSESQDLIIVVFVAETDTAYVNSVAESISKNFPKEVQSGLLEVVSPSQYYYPNFSSLQETFGDSKDRIKWRTKQNLDFSFLMLYSQDKGSYYVQLEDDIVAREGYYDSMKAFSIQEESKPWLYLEFSQLGFIGKMFRTRDLPMIAEFFLMFHKDKPIDWLLDHILWVKACNPEKDAKHCDQQKALLKQRYKPSLFQHVGLHSSLPGKLQHLKDKDFWKQTLYHAHNNPAAELSSSLKHYQEHSLERAYKGEDFFWALTPVQGDYVLLRFPEPIHISRYLFRSGNIETSGDKLYNTTVEVLPGNATTQHNLVTDSEMERGFIAIGEFESGVAEGSVKEELQPVAAFRLVVHSDSDVWAVLSEIHIEVGALPST</sequence>
<feature type="domain" description="MGAT4 conserved region" evidence="5">
    <location>
        <begin position="122"/>
        <end position="396"/>
    </location>
</feature>
<evidence type="ECO:0000256" key="1">
    <source>
        <dbReference type="ARBA" id="ARBA00004922"/>
    </source>
</evidence>
<dbReference type="Proteomes" id="UP000515150">
    <property type="component" value="Chromosome 10"/>
</dbReference>
<dbReference type="GO" id="GO:0005783">
    <property type="term" value="C:endoplasmic reticulum"/>
    <property type="evidence" value="ECO:0007669"/>
    <property type="project" value="TreeGrafter"/>
</dbReference>
<evidence type="ECO:0000313" key="8">
    <source>
        <dbReference type="RefSeq" id="XP_029021067.1"/>
    </source>
</evidence>